<protein>
    <submittedName>
        <fullName evidence="1">Uncharacterized protein</fullName>
    </submittedName>
</protein>
<dbReference type="EMBL" id="AUWU02000001">
    <property type="protein sequence ID" value="KAH0577900.1"/>
    <property type="molecule type" value="Genomic_DNA"/>
</dbReference>
<reference evidence="1 2" key="1">
    <citation type="journal article" date="2014" name="PLoS Genet.">
        <title>The Genome of Spironucleus salmonicida Highlights a Fish Pathogen Adapted to Fluctuating Environments.</title>
        <authorList>
            <person name="Xu F."/>
            <person name="Jerlstrom-Hultqvist J."/>
            <person name="Einarsson E."/>
            <person name="Astvaldsson A."/>
            <person name="Svard S.G."/>
            <person name="Andersson J.O."/>
        </authorList>
    </citation>
    <scope>NUCLEOTIDE SEQUENCE [LARGE SCALE GENOMIC DNA]</scope>
    <source>
        <strain evidence="1 2">ATCC 50377</strain>
    </source>
</reference>
<dbReference type="RefSeq" id="XP_067768673.1">
    <property type="nucleotide sequence ID" value="XM_067905191.1"/>
</dbReference>
<keyword evidence="2" id="KW-1185">Reference proteome</keyword>
<dbReference type="AlphaFoldDB" id="A0A9P8M0X8"/>
<evidence type="ECO:0000313" key="2">
    <source>
        <dbReference type="Proteomes" id="UP000018208"/>
    </source>
</evidence>
<dbReference type="Proteomes" id="UP000018208">
    <property type="component" value="Unassembled WGS sequence"/>
</dbReference>
<dbReference type="GeneID" id="94295277"/>
<accession>A0A9P8M0X8</accession>
<gene>
    <name evidence="1" type="ORF">SS50377_21254</name>
</gene>
<proteinExistence type="predicted"/>
<sequence length="385" mass="45740">MSKSFLIESFFSHNNESDNVQLLMMRNNLPFIISIVKTDWTFDLGQQLYKYFLVSVYHQKNQLLQELLNTVLLPQIITEYQRLFIDQKIEYDQQLLTHKILFKSLFDNNIQRIITTASIYEVDQEFKDQLVVELSNIEQGQLKLILKLVLEYPLPNNIFVIQFYQFLIDFIVQNSNYDILVVNAILKYGPQNLGLILDTNYKNIIKLLSQYYNPKDISLSWSQRVTFVQMVNQEFIDKKKYFSKLFRFVQMKYNIFNISNQINQINQLYQLESLRSLQFLVDYQTALETKDIGHLNLVVIFGPDKILLTHCLLFMKSIIFRLQQFIHGLSQQVTRKLLQSDILLLQTRIPLSLIFELQEFIYGPQYLKQQLIQLVNEISLNIKNK</sequence>
<organism evidence="1 2">
    <name type="scientific">Spironucleus salmonicida</name>
    <dbReference type="NCBI Taxonomy" id="348837"/>
    <lineage>
        <taxon>Eukaryota</taxon>
        <taxon>Metamonada</taxon>
        <taxon>Diplomonadida</taxon>
        <taxon>Hexamitidae</taxon>
        <taxon>Hexamitinae</taxon>
        <taxon>Spironucleus</taxon>
    </lineage>
</organism>
<evidence type="ECO:0000313" key="1">
    <source>
        <dbReference type="EMBL" id="KAH0577900.1"/>
    </source>
</evidence>
<dbReference type="KEGG" id="ssao:94295277"/>
<comment type="caution">
    <text evidence="1">The sequence shown here is derived from an EMBL/GenBank/DDBJ whole genome shotgun (WGS) entry which is preliminary data.</text>
</comment>
<name>A0A9P8M0X8_9EUKA</name>